<sequence length="75" mass="7829">MRAAFVFIIMILTFTMSCFQSVSATKEQAYSQRTALRKIKRQNSGSPGSQMNGGGGMSSGSESSGSATMQTGPGP</sequence>
<proteinExistence type="predicted"/>
<dbReference type="EMBL" id="JAAECE010000010">
    <property type="protein sequence ID" value="KAF1797117.1"/>
    <property type="molecule type" value="Genomic_DNA"/>
</dbReference>
<evidence type="ECO:0000313" key="4">
    <source>
        <dbReference type="Proteomes" id="UP000469890"/>
    </source>
</evidence>
<evidence type="ECO:0000256" key="1">
    <source>
        <dbReference type="SAM" id="MobiDB-lite"/>
    </source>
</evidence>
<name>A0A8H4EWL6_MUCCL</name>
<evidence type="ECO:0000256" key="2">
    <source>
        <dbReference type="SAM" id="SignalP"/>
    </source>
</evidence>
<feature type="chain" id="PRO_5034537065" evidence="2">
    <location>
        <begin position="25"/>
        <end position="75"/>
    </location>
</feature>
<reference evidence="3 4" key="1">
    <citation type="submission" date="2019-09" db="EMBL/GenBank/DDBJ databases">
        <authorList>
            <consortium name="DOE Joint Genome Institute"/>
            <person name="Mondo S.J."/>
            <person name="Navarro-Mendoza M.I."/>
            <person name="Perez-Arques C."/>
            <person name="Panchal S."/>
            <person name="Nicolas F.E."/>
            <person name="Ganguly P."/>
            <person name="Pangilinan J."/>
            <person name="Grigoriev I."/>
            <person name="Heitman J."/>
            <person name="Sanya K."/>
            <person name="Garre V."/>
        </authorList>
    </citation>
    <scope>NUCLEOTIDE SEQUENCE [LARGE SCALE GENOMIC DNA]</scope>
    <source>
        <strain evidence="3 4">MU402</strain>
    </source>
</reference>
<keyword evidence="2" id="KW-0732">Signal</keyword>
<dbReference type="AlphaFoldDB" id="A0A8H4EWL6"/>
<feature type="region of interest" description="Disordered" evidence="1">
    <location>
        <begin position="36"/>
        <end position="75"/>
    </location>
</feature>
<organism evidence="3 4">
    <name type="scientific">Mucor circinelloides f. lusitanicus</name>
    <name type="common">Mucor racemosus var. lusitanicus</name>
    <dbReference type="NCBI Taxonomy" id="29924"/>
    <lineage>
        <taxon>Eukaryota</taxon>
        <taxon>Fungi</taxon>
        <taxon>Fungi incertae sedis</taxon>
        <taxon>Mucoromycota</taxon>
        <taxon>Mucoromycotina</taxon>
        <taxon>Mucoromycetes</taxon>
        <taxon>Mucorales</taxon>
        <taxon>Mucorineae</taxon>
        <taxon>Mucoraceae</taxon>
        <taxon>Mucor</taxon>
    </lineage>
</organism>
<feature type="signal peptide" evidence="2">
    <location>
        <begin position="1"/>
        <end position="24"/>
    </location>
</feature>
<dbReference type="Proteomes" id="UP000469890">
    <property type="component" value="Unassembled WGS sequence"/>
</dbReference>
<accession>A0A8H4EWL6</accession>
<evidence type="ECO:0000313" key="3">
    <source>
        <dbReference type="EMBL" id="KAF1797117.1"/>
    </source>
</evidence>
<comment type="caution">
    <text evidence="3">The sequence shown here is derived from an EMBL/GenBank/DDBJ whole genome shotgun (WGS) entry which is preliminary data.</text>
</comment>
<gene>
    <name evidence="3" type="ORF">FB192DRAFT_1402186</name>
</gene>
<protein>
    <submittedName>
        <fullName evidence="3">Uncharacterized protein</fullName>
    </submittedName>
</protein>
<dbReference type="PROSITE" id="PS51257">
    <property type="entry name" value="PROKAR_LIPOPROTEIN"/>
    <property type="match status" value="1"/>
</dbReference>